<evidence type="ECO:0000256" key="1">
    <source>
        <dbReference type="SAM" id="Phobius"/>
    </source>
</evidence>
<evidence type="ECO:0008006" key="4">
    <source>
        <dbReference type="Google" id="ProtNLM"/>
    </source>
</evidence>
<gene>
    <name evidence="2" type="ORF">Q7514_11910</name>
</gene>
<evidence type="ECO:0000313" key="3">
    <source>
        <dbReference type="Proteomes" id="UP001336020"/>
    </source>
</evidence>
<organism evidence="2 3">
    <name type="scientific">Rhodococcus artemisiae</name>
    <dbReference type="NCBI Taxonomy" id="714159"/>
    <lineage>
        <taxon>Bacteria</taxon>
        <taxon>Bacillati</taxon>
        <taxon>Actinomycetota</taxon>
        <taxon>Actinomycetes</taxon>
        <taxon>Mycobacteriales</taxon>
        <taxon>Nocardiaceae</taxon>
        <taxon>Rhodococcus</taxon>
    </lineage>
</organism>
<proteinExistence type="predicted"/>
<protein>
    <recommendedName>
        <fullName evidence="4">Phosphopantetheine adenylyltransferase</fullName>
    </recommendedName>
</protein>
<dbReference type="RefSeq" id="WP_330133452.1">
    <property type="nucleotide sequence ID" value="NZ_JAUTXY010000004.1"/>
</dbReference>
<feature type="transmembrane region" description="Helical" evidence="1">
    <location>
        <begin position="73"/>
        <end position="93"/>
    </location>
</feature>
<comment type="caution">
    <text evidence="2">The sequence shown here is derived from an EMBL/GenBank/DDBJ whole genome shotgun (WGS) entry which is preliminary data.</text>
</comment>
<dbReference type="EMBL" id="JAUTXY010000004">
    <property type="protein sequence ID" value="MEE2058227.1"/>
    <property type="molecule type" value="Genomic_DNA"/>
</dbReference>
<keyword evidence="1" id="KW-1133">Transmembrane helix</keyword>
<sequence>MFGTRLGSVLMAGVGIAHLIPAAAMMSRGRVEDVYGITVRDSDTELLLRHRATFFGLLGVGLIVGAVDSRYRLATLTSGALSLGSFVVLANTIGTSNNALTRVTRVDIGLLSALVAAALTSTRRQQVPEATE</sequence>
<name>A0ABU7LBD5_9NOCA</name>
<feature type="transmembrane region" description="Helical" evidence="1">
    <location>
        <begin position="46"/>
        <end position="67"/>
    </location>
</feature>
<dbReference type="Proteomes" id="UP001336020">
    <property type="component" value="Unassembled WGS sequence"/>
</dbReference>
<feature type="transmembrane region" description="Helical" evidence="1">
    <location>
        <begin position="6"/>
        <end position="25"/>
    </location>
</feature>
<keyword evidence="1" id="KW-0472">Membrane</keyword>
<accession>A0ABU7LBD5</accession>
<keyword evidence="3" id="KW-1185">Reference proteome</keyword>
<reference evidence="2 3" key="1">
    <citation type="submission" date="2023-07" db="EMBL/GenBank/DDBJ databases">
        <authorList>
            <person name="Girao M."/>
            <person name="Carvalho M.F."/>
        </authorList>
    </citation>
    <scope>NUCLEOTIDE SEQUENCE [LARGE SCALE GENOMIC DNA]</scope>
    <source>
        <strain evidence="2 3">YIM65754</strain>
    </source>
</reference>
<evidence type="ECO:0000313" key="2">
    <source>
        <dbReference type="EMBL" id="MEE2058227.1"/>
    </source>
</evidence>
<keyword evidence="1" id="KW-0812">Transmembrane</keyword>